<comment type="caution">
    <text evidence="2">The sequence shown here is derived from an EMBL/GenBank/DDBJ whole genome shotgun (WGS) entry which is preliminary data.</text>
</comment>
<gene>
    <name evidence="2" type="ORF">DFH08DRAFT_953538</name>
</gene>
<feature type="compositionally biased region" description="Basic and acidic residues" evidence="1">
    <location>
        <begin position="256"/>
        <end position="266"/>
    </location>
</feature>
<evidence type="ECO:0000313" key="2">
    <source>
        <dbReference type="EMBL" id="KAJ7358384.1"/>
    </source>
</evidence>
<protein>
    <submittedName>
        <fullName evidence="2">Uncharacterized protein</fullName>
    </submittedName>
</protein>
<proteinExistence type="predicted"/>
<dbReference type="Proteomes" id="UP001218218">
    <property type="component" value="Unassembled WGS sequence"/>
</dbReference>
<accession>A0AAD7AH37</accession>
<dbReference type="EMBL" id="JARIHO010000007">
    <property type="protein sequence ID" value="KAJ7358384.1"/>
    <property type="molecule type" value="Genomic_DNA"/>
</dbReference>
<reference evidence="2" key="1">
    <citation type="submission" date="2023-03" db="EMBL/GenBank/DDBJ databases">
        <title>Massive genome expansion in bonnet fungi (Mycena s.s.) driven by repeated elements and novel gene families across ecological guilds.</title>
        <authorList>
            <consortium name="Lawrence Berkeley National Laboratory"/>
            <person name="Harder C.B."/>
            <person name="Miyauchi S."/>
            <person name="Viragh M."/>
            <person name="Kuo A."/>
            <person name="Thoen E."/>
            <person name="Andreopoulos B."/>
            <person name="Lu D."/>
            <person name="Skrede I."/>
            <person name="Drula E."/>
            <person name="Henrissat B."/>
            <person name="Morin E."/>
            <person name="Kohler A."/>
            <person name="Barry K."/>
            <person name="LaButti K."/>
            <person name="Morin E."/>
            <person name="Salamov A."/>
            <person name="Lipzen A."/>
            <person name="Mereny Z."/>
            <person name="Hegedus B."/>
            <person name="Baldrian P."/>
            <person name="Stursova M."/>
            <person name="Weitz H."/>
            <person name="Taylor A."/>
            <person name="Grigoriev I.V."/>
            <person name="Nagy L.G."/>
            <person name="Martin F."/>
            <person name="Kauserud H."/>
        </authorList>
    </citation>
    <scope>NUCLEOTIDE SEQUENCE</scope>
    <source>
        <strain evidence="2">CBHHK002</strain>
    </source>
</reference>
<evidence type="ECO:0000313" key="3">
    <source>
        <dbReference type="Proteomes" id="UP001218218"/>
    </source>
</evidence>
<feature type="region of interest" description="Disordered" evidence="1">
    <location>
        <begin position="49"/>
        <end position="154"/>
    </location>
</feature>
<name>A0AAD7AH37_9AGAR</name>
<feature type="compositionally biased region" description="Acidic residues" evidence="1">
    <location>
        <begin position="170"/>
        <end position="199"/>
    </location>
</feature>
<sequence>MRRPASEPVPSRAAQHKQRLLQLENEQRPEDTEAVKLTGVLLLPRLAAPAGRAPALPPPGSANAAPSTRDRIRPPALPLPPPANAHHSYSSLPAPPVHPYFCRRNSNRPPPLRPSPGGKPKLSASSRGKRRSPVKGLFPFSLSSSHSASAASTPCPIRVPLTLLVCVDGDAPDEDDEDAWVGGGDEGEEEGEDGEDGDGEMMVLLASRTPPALGVNFHVGAPPAYYESEGEGEGEPQTPVPGLHSREATPTPYSRGEGREQGREGEWEQVGGKRKR</sequence>
<evidence type="ECO:0000256" key="1">
    <source>
        <dbReference type="SAM" id="MobiDB-lite"/>
    </source>
</evidence>
<feature type="compositionally biased region" description="Low complexity" evidence="1">
    <location>
        <begin position="141"/>
        <end position="152"/>
    </location>
</feature>
<dbReference type="AlphaFoldDB" id="A0AAD7AH37"/>
<keyword evidence="3" id="KW-1185">Reference proteome</keyword>
<feature type="region of interest" description="Disordered" evidence="1">
    <location>
        <begin position="1"/>
        <end position="33"/>
    </location>
</feature>
<feature type="region of interest" description="Disordered" evidence="1">
    <location>
        <begin position="221"/>
        <end position="276"/>
    </location>
</feature>
<feature type="region of interest" description="Disordered" evidence="1">
    <location>
        <begin position="168"/>
        <end position="199"/>
    </location>
</feature>
<organism evidence="2 3">
    <name type="scientific">Mycena albidolilacea</name>
    <dbReference type="NCBI Taxonomy" id="1033008"/>
    <lineage>
        <taxon>Eukaryota</taxon>
        <taxon>Fungi</taxon>
        <taxon>Dikarya</taxon>
        <taxon>Basidiomycota</taxon>
        <taxon>Agaricomycotina</taxon>
        <taxon>Agaricomycetes</taxon>
        <taxon>Agaricomycetidae</taxon>
        <taxon>Agaricales</taxon>
        <taxon>Marasmiineae</taxon>
        <taxon>Mycenaceae</taxon>
        <taxon>Mycena</taxon>
    </lineage>
</organism>